<feature type="domain" description="F-box" evidence="1">
    <location>
        <begin position="12"/>
        <end position="58"/>
    </location>
</feature>
<evidence type="ECO:0000313" key="3">
    <source>
        <dbReference type="Proteomes" id="UP000035682"/>
    </source>
</evidence>
<evidence type="ECO:0000313" key="4">
    <source>
        <dbReference type="WBParaSite" id="SRAE_2000224500.1"/>
    </source>
</evidence>
<reference evidence="4" key="2">
    <citation type="submission" date="2020-12" db="UniProtKB">
        <authorList>
            <consortium name="WormBaseParasite"/>
        </authorList>
    </citation>
    <scope>IDENTIFICATION</scope>
</reference>
<dbReference type="SMART" id="SM00256">
    <property type="entry name" value="FBOX"/>
    <property type="match status" value="1"/>
</dbReference>
<evidence type="ECO:0000259" key="1">
    <source>
        <dbReference type="PROSITE" id="PS50181"/>
    </source>
</evidence>
<name>A0A090LHF3_STRRB</name>
<gene>
    <name evidence="2 4 5" type="ORF">SRAE_2000224500</name>
</gene>
<dbReference type="AlphaFoldDB" id="A0A090LHF3"/>
<proteinExistence type="predicted"/>
<dbReference type="WormBase" id="SRAE_2000224500">
    <property type="protein sequence ID" value="SRP10952"/>
    <property type="gene ID" value="WBGene00262454"/>
</dbReference>
<dbReference type="SUPFAM" id="SSF81383">
    <property type="entry name" value="F-box domain"/>
    <property type="match status" value="1"/>
</dbReference>
<keyword evidence="3" id="KW-1185">Reference proteome</keyword>
<dbReference type="Gene3D" id="1.20.1280.50">
    <property type="match status" value="1"/>
</dbReference>
<dbReference type="RefSeq" id="XP_024506783.1">
    <property type="nucleotide sequence ID" value="XM_024653292.1"/>
</dbReference>
<dbReference type="InterPro" id="IPR001810">
    <property type="entry name" value="F-box_dom"/>
</dbReference>
<dbReference type="EMBL" id="LN609529">
    <property type="protein sequence ID" value="CEF67583.1"/>
    <property type="molecule type" value="Genomic_DNA"/>
</dbReference>
<sequence length="334" mass="39940">MALSLSQNSIFLSSIELLPTEVLILIFSKIDWRNLFNIKKVCKVFYTVIENNLKFLQKPRLRKLLINSITENDNICKTIFTFEYDKNKKISINNFNVNLSKTEKKIYEVEYLLGKMDFDNIDEININIHGNTIIFDILNCHLPSNLKIEELHIKIKNSPIFEGFIKFIEKIKYLNTMNLKHLCFGGQKIPFNYIFPKINGIEQLYVKECSKTKFFNIKMFENLFFSSENLSQFAIFSEIMNIEFSVIDAIRKKQDFEHKEKCKQVYYSIVLPYRIAMYTFEKLKNHYKENTLTFDEDLKIHDSIYVSTECRKCQTVDYIHFVYYRPEFYWESCC</sequence>
<protein>
    <submittedName>
        <fullName evidence="2 4">F-box domain-containing protein</fullName>
    </submittedName>
</protein>
<dbReference type="CTD" id="36379948"/>
<dbReference type="PROSITE" id="PS50181">
    <property type="entry name" value="FBOX"/>
    <property type="match status" value="1"/>
</dbReference>
<dbReference type="GeneID" id="36379948"/>
<dbReference type="Proteomes" id="UP000035682">
    <property type="component" value="Unplaced"/>
</dbReference>
<evidence type="ECO:0000313" key="2">
    <source>
        <dbReference type="EMBL" id="CEF67583.1"/>
    </source>
</evidence>
<dbReference type="Pfam" id="PF12937">
    <property type="entry name" value="F-box-like"/>
    <property type="match status" value="1"/>
</dbReference>
<dbReference type="InterPro" id="IPR036047">
    <property type="entry name" value="F-box-like_dom_sf"/>
</dbReference>
<reference evidence="2 3" key="1">
    <citation type="submission" date="2014-09" db="EMBL/GenBank/DDBJ databases">
        <authorList>
            <person name="Martin A.A."/>
        </authorList>
    </citation>
    <scope>NUCLEOTIDE SEQUENCE</scope>
    <source>
        <strain evidence="3">ED321</strain>
        <strain evidence="2">ED321 Heterogonic</strain>
    </source>
</reference>
<accession>A0A090LHF3</accession>
<dbReference type="WBParaSite" id="SRAE_2000224500.1">
    <property type="protein sequence ID" value="SRAE_2000224500.1"/>
    <property type="gene ID" value="WBGene00262454"/>
</dbReference>
<evidence type="ECO:0000313" key="5">
    <source>
        <dbReference type="WormBase" id="SRAE_2000224500"/>
    </source>
</evidence>
<organism evidence="2">
    <name type="scientific">Strongyloides ratti</name>
    <name type="common">Parasitic roundworm</name>
    <dbReference type="NCBI Taxonomy" id="34506"/>
    <lineage>
        <taxon>Eukaryota</taxon>
        <taxon>Metazoa</taxon>
        <taxon>Ecdysozoa</taxon>
        <taxon>Nematoda</taxon>
        <taxon>Chromadorea</taxon>
        <taxon>Rhabditida</taxon>
        <taxon>Tylenchina</taxon>
        <taxon>Panagrolaimomorpha</taxon>
        <taxon>Strongyloidoidea</taxon>
        <taxon>Strongyloididae</taxon>
        <taxon>Strongyloides</taxon>
    </lineage>
</organism>
<dbReference type="OrthoDB" id="3219396at2759"/>